<gene>
    <name evidence="1" type="primary">WBGene00271904</name>
</gene>
<dbReference type="Gene3D" id="3.30.40.10">
    <property type="entry name" value="Zinc/RING finger domain, C3HC4 (zinc finger)"/>
    <property type="match status" value="1"/>
</dbReference>
<protein>
    <submittedName>
        <fullName evidence="1">Peptidase</fullName>
    </submittedName>
</protein>
<dbReference type="OrthoDB" id="412814at2759"/>
<dbReference type="GO" id="GO:0070006">
    <property type="term" value="F:metalloaminopeptidase activity"/>
    <property type="evidence" value="ECO:0007669"/>
    <property type="project" value="InterPro"/>
</dbReference>
<dbReference type="PANTHER" id="PTHR16450:SF1">
    <property type="entry name" value="PROTEIN CBG12045"/>
    <property type="match status" value="1"/>
</dbReference>
<dbReference type="SMART" id="SM00184">
    <property type="entry name" value="RING"/>
    <property type="match status" value="1"/>
</dbReference>
<dbReference type="Proteomes" id="UP000005239">
    <property type="component" value="Unassembled WGS sequence"/>
</dbReference>
<dbReference type="GO" id="GO:0006508">
    <property type="term" value="P:proteolysis"/>
    <property type="evidence" value="ECO:0007669"/>
    <property type="project" value="InterPro"/>
</dbReference>
<dbReference type="InterPro" id="IPR035979">
    <property type="entry name" value="RBD_domain_sf"/>
</dbReference>
<dbReference type="PROSITE" id="PS00518">
    <property type="entry name" value="ZF_RING_1"/>
    <property type="match status" value="1"/>
</dbReference>
<dbReference type="Gene3D" id="3.40.630.10">
    <property type="entry name" value="Zn peptidases"/>
    <property type="match status" value="1"/>
</dbReference>
<dbReference type="Pfam" id="PF14634">
    <property type="entry name" value="zf-RING_5"/>
    <property type="match status" value="1"/>
</dbReference>
<accession>A0A2A6C648</accession>
<dbReference type="Pfam" id="PF00076">
    <property type="entry name" value="RRM_1"/>
    <property type="match status" value="1"/>
</dbReference>
<dbReference type="InterPro" id="IPR013083">
    <property type="entry name" value="Znf_RING/FYVE/PHD"/>
</dbReference>
<evidence type="ECO:0000313" key="2">
    <source>
        <dbReference type="Proteomes" id="UP000005239"/>
    </source>
</evidence>
<dbReference type="SUPFAM" id="SSF53187">
    <property type="entry name" value="Zn-dependent exopeptidases"/>
    <property type="match status" value="1"/>
</dbReference>
<reference evidence="2" key="1">
    <citation type="journal article" date="2008" name="Nat. Genet.">
        <title>The Pristionchus pacificus genome provides a unique perspective on nematode lifestyle and parasitism.</title>
        <authorList>
            <person name="Dieterich C."/>
            <person name="Clifton S.W."/>
            <person name="Schuster L.N."/>
            <person name="Chinwalla A."/>
            <person name="Delehaunty K."/>
            <person name="Dinkelacker I."/>
            <person name="Fulton L."/>
            <person name="Fulton R."/>
            <person name="Godfrey J."/>
            <person name="Minx P."/>
            <person name="Mitreva M."/>
            <person name="Roeseler W."/>
            <person name="Tian H."/>
            <person name="Witte H."/>
            <person name="Yang S.P."/>
            <person name="Wilson R.K."/>
            <person name="Sommer R.J."/>
        </authorList>
    </citation>
    <scope>NUCLEOTIDE SEQUENCE [LARGE SCALE GENOMIC DNA]</scope>
    <source>
        <strain evidence="2">PS312</strain>
    </source>
</reference>
<accession>A0A8R1UJ55</accession>
<dbReference type="SUPFAM" id="SSF57850">
    <property type="entry name" value="RING/U-box"/>
    <property type="match status" value="1"/>
</dbReference>
<dbReference type="InterPro" id="IPR012677">
    <property type="entry name" value="Nucleotide-bd_a/b_plait_sf"/>
</dbReference>
<name>A0A2A6C648_PRIPA</name>
<sequence>MIRGMNTISISPFLRPTTDTFTEVMNATGQTYINNRPHDGSVTTLVVVGHRLAHPEALDRLVTAAVAGFRDEPIARQPKPQPLTPGEKKKKIAELRRRNEQSPACRYSRQCNICFSSSPTSRAVLTACGHSLCMACVLQMEVDGGLDCPYCRKASGYVKLHEEKETGEERKQVASAIASLTLAQSSDNDAQSAPRPTLLNASAPEFIPSFPRWDTTTQRLQSPDPTLITPFVNASSSTASASFNPTIPPPIVSRTTLTVYIGNLNPSTTERELRELFSSAGEVRNIALPIDRVTGLGRGFGFCNFLNESSAQNAVDLFNGKNGLIAKHIIIMATLTGSQAYMTGKTHAAVMCSQEESEEKIVSAGLVSGDLVHPMIYAPDMHAIDLYSPVADMNNANWGDVQHLLPPRSAAAALFIGSNIEYGEDVDWIHVDMLAPSHCEGRSTAWGVSLVVASLGKATAVPLLQTLGQ</sequence>
<dbReference type="SMART" id="SM00360">
    <property type="entry name" value="RRM"/>
    <property type="match status" value="1"/>
</dbReference>
<dbReference type="AlphaFoldDB" id="A0A2A6C648"/>
<dbReference type="FunFam" id="3.30.70.330:FF:001570">
    <property type="match status" value="1"/>
</dbReference>
<dbReference type="Gene3D" id="3.30.70.330">
    <property type="match status" value="1"/>
</dbReference>
<dbReference type="GO" id="GO:0003723">
    <property type="term" value="F:RNA binding"/>
    <property type="evidence" value="ECO:0007669"/>
    <property type="project" value="UniProtKB-UniRule"/>
</dbReference>
<dbReference type="GO" id="GO:0046872">
    <property type="term" value="F:metal ion binding"/>
    <property type="evidence" value="ECO:0007669"/>
    <property type="project" value="InterPro"/>
</dbReference>
<organism evidence="1 2">
    <name type="scientific">Pristionchus pacificus</name>
    <name type="common">Parasitic nematode worm</name>
    <dbReference type="NCBI Taxonomy" id="54126"/>
    <lineage>
        <taxon>Eukaryota</taxon>
        <taxon>Metazoa</taxon>
        <taxon>Ecdysozoa</taxon>
        <taxon>Nematoda</taxon>
        <taxon>Chromadorea</taxon>
        <taxon>Rhabditida</taxon>
        <taxon>Rhabditina</taxon>
        <taxon>Diplogasteromorpha</taxon>
        <taxon>Diplogasteroidea</taxon>
        <taxon>Neodiplogasteridae</taxon>
        <taxon>Pristionchus</taxon>
    </lineage>
</organism>
<dbReference type="PROSITE" id="PS50102">
    <property type="entry name" value="RRM"/>
    <property type="match status" value="1"/>
</dbReference>
<dbReference type="SUPFAM" id="SSF54928">
    <property type="entry name" value="RNA-binding domain, RBD"/>
    <property type="match status" value="1"/>
</dbReference>
<dbReference type="PROSITE" id="PS50089">
    <property type="entry name" value="ZF_RING_2"/>
    <property type="match status" value="1"/>
</dbReference>
<reference evidence="1" key="2">
    <citation type="submission" date="2022-06" db="UniProtKB">
        <authorList>
            <consortium name="EnsemblMetazoa"/>
        </authorList>
    </citation>
    <scope>IDENTIFICATION</scope>
    <source>
        <strain evidence="1">PS312</strain>
    </source>
</reference>
<dbReference type="EnsemblMetazoa" id="PPA33535.1">
    <property type="protein sequence ID" value="PPA33535.1"/>
    <property type="gene ID" value="WBGene00271904"/>
</dbReference>
<dbReference type="FunFam" id="3.30.40.10:FF:001275">
    <property type="entry name" value="Uncharacterized protein"/>
    <property type="match status" value="1"/>
</dbReference>
<evidence type="ECO:0000313" key="1">
    <source>
        <dbReference type="EnsemblMetazoa" id="PPA33535.1"/>
    </source>
</evidence>
<dbReference type="InterPro" id="IPR001841">
    <property type="entry name" value="Znf_RING"/>
</dbReference>
<keyword evidence="2" id="KW-1185">Reference proteome</keyword>
<dbReference type="Pfam" id="PF00883">
    <property type="entry name" value="Peptidase_M17"/>
    <property type="match status" value="1"/>
</dbReference>
<proteinExistence type="predicted"/>
<dbReference type="InterPro" id="IPR017907">
    <property type="entry name" value="Znf_RING_CS"/>
</dbReference>
<dbReference type="InterPro" id="IPR000504">
    <property type="entry name" value="RRM_dom"/>
</dbReference>
<dbReference type="PANTHER" id="PTHR16450">
    <property type="entry name" value="RING FINGER PROTEIN 186"/>
    <property type="match status" value="1"/>
</dbReference>
<dbReference type="InterPro" id="IPR000819">
    <property type="entry name" value="Peptidase_M17_C"/>
</dbReference>